<dbReference type="EMBL" id="CM035412">
    <property type="protein sequence ID" value="KAH7431977.1"/>
    <property type="molecule type" value="Genomic_DNA"/>
</dbReference>
<dbReference type="Proteomes" id="UP000825935">
    <property type="component" value="Chromosome 7"/>
</dbReference>
<keyword evidence="2" id="KW-1185">Reference proteome</keyword>
<proteinExistence type="predicted"/>
<sequence>MIGCLKTHFEIEQRYMHSLFRREQLPLSGILWYLNRAQSLRPVSNPCYSTTSRSALLRFPKAPWHEVNEMHLTHGISALSSTSCTVTGYTHTANISYHQSNGFLSFAYLVMCILHCKHDTKCMIPC</sequence>
<comment type="caution">
    <text evidence="1">The sequence shown here is derived from an EMBL/GenBank/DDBJ whole genome shotgun (WGS) entry which is preliminary data.</text>
</comment>
<gene>
    <name evidence="1" type="ORF">KP509_07G002400</name>
</gene>
<evidence type="ECO:0000313" key="2">
    <source>
        <dbReference type="Proteomes" id="UP000825935"/>
    </source>
</evidence>
<dbReference type="AlphaFoldDB" id="A0A8T2U829"/>
<name>A0A8T2U829_CERRI</name>
<reference evidence="1" key="1">
    <citation type="submission" date="2021-08" db="EMBL/GenBank/DDBJ databases">
        <title>WGS assembly of Ceratopteris richardii.</title>
        <authorList>
            <person name="Marchant D.B."/>
            <person name="Chen G."/>
            <person name="Jenkins J."/>
            <person name="Shu S."/>
            <person name="Leebens-Mack J."/>
            <person name="Grimwood J."/>
            <person name="Schmutz J."/>
            <person name="Soltis P."/>
            <person name="Soltis D."/>
            <person name="Chen Z.-H."/>
        </authorList>
    </citation>
    <scope>NUCLEOTIDE SEQUENCE</scope>
    <source>
        <strain evidence="1">Whitten #5841</strain>
        <tissue evidence="1">Leaf</tissue>
    </source>
</reference>
<protein>
    <submittedName>
        <fullName evidence="1">Uncharacterized protein</fullName>
    </submittedName>
</protein>
<evidence type="ECO:0000313" key="1">
    <source>
        <dbReference type="EMBL" id="KAH7431977.1"/>
    </source>
</evidence>
<accession>A0A8T2U829</accession>
<organism evidence="1 2">
    <name type="scientific">Ceratopteris richardii</name>
    <name type="common">Triangle waterfern</name>
    <dbReference type="NCBI Taxonomy" id="49495"/>
    <lineage>
        <taxon>Eukaryota</taxon>
        <taxon>Viridiplantae</taxon>
        <taxon>Streptophyta</taxon>
        <taxon>Embryophyta</taxon>
        <taxon>Tracheophyta</taxon>
        <taxon>Polypodiopsida</taxon>
        <taxon>Polypodiidae</taxon>
        <taxon>Polypodiales</taxon>
        <taxon>Pteridineae</taxon>
        <taxon>Pteridaceae</taxon>
        <taxon>Parkerioideae</taxon>
        <taxon>Ceratopteris</taxon>
    </lineage>
</organism>